<sequence>MGVSSLSQTHQTYNGKLPMMFCTINAVLVAISIIISSCSFVRKGEMGSDLIGGLVFMVVPAAYCQFFIHMRSTFSGVSDSPPLRYFLIANLMLAVIGAIVAFTLIGFSIAALWHRVMMLEGYNVWFFIALIWTGFSIMMCVIVIWYGVRCCRIVFCRSENVLVSVRSLEIIL</sequence>
<accession>A0AAD9IXW8</accession>
<comment type="caution">
    <text evidence="2">The sequence shown here is derived from an EMBL/GenBank/DDBJ whole genome shotgun (WGS) entry which is preliminary data.</text>
</comment>
<protein>
    <submittedName>
        <fullName evidence="2">Uncharacterized protein</fullName>
    </submittedName>
</protein>
<feature type="transmembrane region" description="Helical" evidence="1">
    <location>
        <begin position="17"/>
        <end position="38"/>
    </location>
</feature>
<feature type="transmembrane region" description="Helical" evidence="1">
    <location>
        <begin position="88"/>
        <end position="112"/>
    </location>
</feature>
<proteinExistence type="predicted"/>
<organism evidence="2 3">
    <name type="scientific">Paralvinella palmiformis</name>
    <dbReference type="NCBI Taxonomy" id="53620"/>
    <lineage>
        <taxon>Eukaryota</taxon>
        <taxon>Metazoa</taxon>
        <taxon>Spiralia</taxon>
        <taxon>Lophotrochozoa</taxon>
        <taxon>Annelida</taxon>
        <taxon>Polychaeta</taxon>
        <taxon>Sedentaria</taxon>
        <taxon>Canalipalpata</taxon>
        <taxon>Terebellida</taxon>
        <taxon>Terebelliformia</taxon>
        <taxon>Alvinellidae</taxon>
        <taxon>Paralvinella</taxon>
    </lineage>
</organism>
<keyword evidence="1" id="KW-1133">Transmembrane helix</keyword>
<dbReference type="AlphaFoldDB" id="A0AAD9IXW8"/>
<keyword evidence="1" id="KW-0472">Membrane</keyword>
<feature type="transmembrane region" description="Helical" evidence="1">
    <location>
        <begin position="50"/>
        <end position="68"/>
    </location>
</feature>
<dbReference type="Proteomes" id="UP001208570">
    <property type="component" value="Unassembled WGS sequence"/>
</dbReference>
<evidence type="ECO:0000256" key="1">
    <source>
        <dbReference type="SAM" id="Phobius"/>
    </source>
</evidence>
<reference evidence="2" key="1">
    <citation type="journal article" date="2023" name="Mol. Biol. Evol.">
        <title>Third-Generation Sequencing Reveals the Adaptive Role of the Epigenome in Three Deep-Sea Polychaetes.</title>
        <authorList>
            <person name="Perez M."/>
            <person name="Aroh O."/>
            <person name="Sun Y."/>
            <person name="Lan Y."/>
            <person name="Juniper S.K."/>
            <person name="Young C.R."/>
            <person name="Angers B."/>
            <person name="Qian P.Y."/>
        </authorList>
    </citation>
    <scope>NUCLEOTIDE SEQUENCE</scope>
    <source>
        <strain evidence="2">P08H-3</strain>
    </source>
</reference>
<evidence type="ECO:0000313" key="3">
    <source>
        <dbReference type="Proteomes" id="UP001208570"/>
    </source>
</evidence>
<gene>
    <name evidence="2" type="ORF">LSH36_970g00075</name>
</gene>
<keyword evidence="1" id="KW-0812">Transmembrane</keyword>
<evidence type="ECO:0000313" key="2">
    <source>
        <dbReference type="EMBL" id="KAK2142320.1"/>
    </source>
</evidence>
<name>A0AAD9IXW8_9ANNE</name>
<feature type="transmembrane region" description="Helical" evidence="1">
    <location>
        <begin position="124"/>
        <end position="148"/>
    </location>
</feature>
<keyword evidence="3" id="KW-1185">Reference proteome</keyword>
<dbReference type="EMBL" id="JAODUP010000970">
    <property type="protein sequence ID" value="KAK2142320.1"/>
    <property type="molecule type" value="Genomic_DNA"/>
</dbReference>